<dbReference type="PANTHER" id="PTHR10672:SF3">
    <property type="entry name" value="PROTEIN HU-LI TAI SHAO"/>
    <property type="match status" value="1"/>
</dbReference>
<protein>
    <submittedName>
        <fullName evidence="3">Class II aldolase/adducin family protein</fullName>
    </submittedName>
</protein>
<evidence type="ECO:0000256" key="1">
    <source>
        <dbReference type="ARBA" id="ARBA00037961"/>
    </source>
</evidence>
<dbReference type="Gene3D" id="3.40.225.10">
    <property type="entry name" value="Class II aldolase/adducin N-terminal domain"/>
    <property type="match status" value="1"/>
</dbReference>
<dbReference type="SMART" id="SM01007">
    <property type="entry name" value="Aldolase_II"/>
    <property type="match status" value="1"/>
</dbReference>
<dbReference type="InterPro" id="IPR036409">
    <property type="entry name" value="Aldolase_II/adducin_N_sf"/>
</dbReference>
<organism evidence="3 4">
    <name type="scientific">Cohnella hashimotonis</name>
    <dbReference type="NCBI Taxonomy" id="2826895"/>
    <lineage>
        <taxon>Bacteria</taxon>
        <taxon>Bacillati</taxon>
        <taxon>Bacillota</taxon>
        <taxon>Bacilli</taxon>
        <taxon>Bacillales</taxon>
        <taxon>Paenibacillaceae</taxon>
        <taxon>Cohnella</taxon>
    </lineage>
</organism>
<sequence length="253" mass="28152">MAIDTFIDPLTINQQPQFANPEDERQHRKERLAAAFRVFAKLGFEEGVMGHISARDPIKTDHYWTNPFGLSFGLIKASDLVLMNFEGKIVEGRGLVHPGGIQLHLPILRDNPHLVSAAHTHSIYGRTWSTFGRLLDPLTAEAAVFYNSHSIYDSFERGEGDNLAQAVGNNKAVLLKNHGILSLGKTVDEAAYWFVSFEKASQAQLLAQAAGEPTLIGDKHAQAIADRTGEQFGWLNFQPYYQAIVREQPDLLD</sequence>
<evidence type="ECO:0000313" key="4">
    <source>
        <dbReference type="Proteomes" id="UP001161691"/>
    </source>
</evidence>
<evidence type="ECO:0000259" key="2">
    <source>
        <dbReference type="SMART" id="SM01007"/>
    </source>
</evidence>
<dbReference type="EMBL" id="JAGRPV010000002">
    <property type="protein sequence ID" value="MDI4650165.1"/>
    <property type="molecule type" value="Genomic_DNA"/>
</dbReference>
<dbReference type="SUPFAM" id="SSF53639">
    <property type="entry name" value="AraD/HMP-PK domain-like"/>
    <property type="match status" value="1"/>
</dbReference>
<dbReference type="Proteomes" id="UP001161691">
    <property type="component" value="Unassembled WGS sequence"/>
</dbReference>
<dbReference type="Pfam" id="PF00596">
    <property type="entry name" value="Aldolase_II"/>
    <property type="match status" value="1"/>
</dbReference>
<keyword evidence="4" id="KW-1185">Reference proteome</keyword>
<evidence type="ECO:0000313" key="3">
    <source>
        <dbReference type="EMBL" id="MDI4650165.1"/>
    </source>
</evidence>
<dbReference type="InterPro" id="IPR051017">
    <property type="entry name" value="Aldolase-II_Adducin_sf"/>
</dbReference>
<dbReference type="PANTHER" id="PTHR10672">
    <property type="entry name" value="ADDUCIN"/>
    <property type="match status" value="1"/>
</dbReference>
<gene>
    <name evidence="3" type="ORF">KB449_34870</name>
</gene>
<proteinExistence type="inferred from homology"/>
<reference evidence="3" key="1">
    <citation type="submission" date="2023-04" db="EMBL/GenBank/DDBJ databases">
        <title>Comparative genomic analysis of Cohnella hashimotonis sp. nov., isolated from the International Space Station.</title>
        <authorList>
            <person name="Venkateswaran K."/>
            <person name="Simpson A."/>
        </authorList>
    </citation>
    <scope>NUCLEOTIDE SEQUENCE</scope>
    <source>
        <strain evidence="3">F6_2S_P_1</strain>
    </source>
</reference>
<comment type="caution">
    <text evidence="3">The sequence shown here is derived from an EMBL/GenBank/DDBJ whole genome shotgun (WGS) entry which is preliminary data.</text>
</comment>
<dbReference type="RefSeq" id="WP_282913030.1">
    <property type="nucleotide sequence ID" value="NZ_JAGRPV010000002.1"/>
</dbReference>
<dbReference type="InterPro" id="IPR001303">
    <property type="entry name" value="Aldolase_II/adducin_N"/>
</dbReference>
<feature type="domain" description="Class II aldolase/adducin N-terminal" evidence="2">
    <location>
        <begin position="30"/>
        <end position="205"/>
    </location>
</feature>
<comment type="similarity">
    <text evidence="1">Belongs to the aldolase class II family.</text>
</comment>
<dbReference type="NCBIfam" id="NF004855">
    <property type="entry name" value="PRK06208.1"/>
    <property type="match status" value="1"/>
</dbReference>
<name>A0ABT6TTM4_9BACL</name>
<accession>A0ABT6TTM4</accession>